<dbReference type="AlphaFoldDB" id="X0XYT8"/>
<dbReference type="Pfam" id="PF12637">
    <property type="entry name" value="TSCPD"/>
    <property type="match status" value="1"/>
</dbReference>
<organism evidence="7">
    <name type="scientific">marine sediment metagenome</name>
    <dbReference type="NCBI Taxonomy" id="412755"/>
    <lineage>
        <taxon>unclassified sequences</taxon>
        <taxon>metagenomes</taxon>
        <taxon>ecological metagenomes</taxon>
    </lineage>
</organism>
<gene>
    <name evidence="7" type="ORF">S01H1_83845</name>
</gene>
<dbReference type="EC" id="1.17.4.1" evidence="2"/>
<sequence length="152" mass="16619">KRDRRIVELEGGYMKQPAVRQRPNELRGRTRKIDSPLGSMYVTINEDEQSRPFEVFVALGKAGGPAMADAEAVGRLISLALRSGISMREVHRQLRGISSDRAVGYGPNKVLSSPDAIAQVIERYLEEKEGIQQSLPIQEVGAAKTSNGGSQT</sequence>
<proteinExistence type="inferred from homology"/>
<evidence type="ECO:0000259" key="6">
    <source>
        <dbReference type="Pfam" id="PF12637"/>
    </source>
</evidence>
<dbReference type="InterPro" id="IPR024434">
    <property type="entry name" value="TSCPD_dom"/>
</dbReference>
<comment type="similarity">
    <text evidence="1">Belongs to the ribonucleoside diphosphate reductase class-2 family.</text>
</comment>
<evidence type="ECO:0000256" key="5">
    <source>
        <dbReference type="ARBA" id="ARBA00047754"/>
    </source>
</evidence>
<feature type="non-terminal residue" evidence="7">
    <location>
        <position position="1"/>
    </location>
</feature>
<accession>X0XYT8</accession>
<evidence type="ECO:0000256" key="2">
    <source>
        <dbReference type="ARBA" id="ARBA00012274"/>
    </source>
</evidence>
<keyword evidence="3" id="KW-0237">DNA synthesis</keyword>
<reference evidence="7" key="1">
    <citation type="journal article" date="2014" name="Front. Microbiol.">
        <title>High frequency of phylogenetically diverse reductive dehalogenase-homologous genes in deep subseafloor sedimentary metagenomes.</title>
        <authorList>
            <person name="Kawai M."/>
            <person name="Futagami T."/>
            <person name="Toyoda A."/>
            <person name="Takaki Y."/>
            <person name="Nishi S."/>
            <person name="Hori S."/>
            <person name="Arai W."/>
            <person name="Tsubouchi T."/>
            <person name="Morono Y."/>
            <person name="Uchiyama I."/>
            <person name="Ito T."/>
            <person name="Fujiyama A."/>
            <person name="Inagaki F."/>
            <person name="Takami H."/>
        </authorList>
    </citation>
    <scope>NUCLEOTIDE SEQUENCE</scope>
    <source>
        <strain evidence="7">Expedition CK06-06</strain>
    </source>
</reference>
<comment type="caution">
    <text evidence="7">The sequence shown here is derived from an EMBL/GenBank/DDBJ whole genome shotgun (WGS) entry which is preliminary data.</text>
</comment>
<name>X0XYT8_9ZZZZ</name>
<dbReference type="GO" id="GO:0000166">
    <property type="term" value="F:nucleotide binding"/>
    <property type="evidence" value="ECO:0007669"/>
    <property type="project" value="UniProtKB-KW"/>
</dbReference>
<evidence type="ECO:0000256" key="4">
    <source>
        <dbReference type="ARBA" id="ARBA00022741"/>
    </source>
</evidence>
<feature type="domain" description="TSCPD" evidence="6">
    <location>
        <begin position="22"/>
        <end position="125"/>
    </location>
</feature>
<evidence type="ECO:0000256" key="3">
    <source>
        <dbReference type="ARBA" id="ARBA00022634"/>
    </source>
</evidence>
<dbReference type="GO" id="GO:0004748">
    <property type="term" value="F:ribonucleoside-diphosphate reductase activity, thioredoxin disulfide as acceptor"/>
    <property type="evidence" value="ECO:0007669"/>
    <property type="project" value="UniProtKB-EC"/>
</dbReference>
<dbReference type="EMBL" id="BARS01057092">
    <property type="protein sequence ID" value="GAG48520.1"/>
    <property type="molecule type" value="Genomic_DNA"/>
</dbReference>
<evidence type="ECO:0000256" key="1">
    <source>
        <dbReference type="ARBA" id="ARBA00007405"/>
    </source>
</evidence>
<keyword evidence="4" id="KW-0547">Nucleotide-binding</keyword>
<dbReference type="GO" id="GO:0071897">
    <property type="term" value="P:DNA biosynthetic process"/>
    <property type="evidence" value="ECO:0007669"/>
    <property type="project" value="UniProtKB-KW"/>
</dbReference>
<comment type="catalytic activity">
    <reaction evidence="5">
        <text>a 2'-deoxyribonucleoside 5'-diphosphate + [thioredoxin]-disulfide + H2O = a ribonucleoside 5'-diphosphate + [thioredoxin]-dithiol</text>
        <dbReference type="Rhea" id="RHEA:23252"/>
        <dbReference type="Rhea" id="RHEA-COMP:10698"/>
        <dbReference type="Rhea" id="RHEA-COMP:10700"/>
        <dbReference type="ChEBI" id="CHEBI:15377"/>
        <dbReference type="ChEBI" id="CHEBI:29950"/>
        <dbReference type="ChEBI" id="CHEBI:50058"/>
        <dbReference type="ChEBI" id="CHEBI:57930"/>
        <dbReference type="ChEBI" id="CHEBI:73316"/>
        <dbReference type="EC" id="1.17.4.1"/>
    </reaction>
</comment>
<evidence type="ECO:0000313" key="7">
    <source>
        <dbReference type="EMBL" id="GAG48520.1"/>
    </source>
</evidence>
<protein>
    <recommendedName>
        <fullName evidence="2">ribonucleoside-diphosphate reductase</fullName>
        <ecNumber evidence="2">1.17.4.1</ecNumber>
    </recommendedName>
</protein>
<feature type="non-terminal residue" evidence="7">
    <location>
        <position position="152"/>
    </location>
</feature>